<accession>A0A919G474</accession>
<dbReference type="AlphaFoldDB" id="A0A919G474"/>
<feature type="region of interest" description="Disordered" evidence="1">
    <location>
        <begin position="1"/>
        <end position="24"/>
    </location>
</feature>
<evidence type="ECO:0000313" key="2">
    <source>
        <dbReference type="EMBL" id="GHH77206.1"/>
    </source>
</evidence>
<comment type="caution">
    <text evidence="2">The sequence shown here is derived from an EMBL/GenBank/DDBJ whole genome shotgun (WGS) entry which is preliminary data.</text>
</comment>
<organism evidence="2 3">
    <name type="scientific">Promicromonospora soli</name>
    <dbReference type="NCBI Taxonomy" id="2035533"/>
    <lineage>
        <taxon>Bacteria</taxon>
        <taxon>Bacillati</taxon>
        <taxon>Actinomycetota</taxon>
        <taxon>Actinomycetes</taxon>
        <taxon>Micrococcales</taxon>
        <taxon>Promicromonosporaceae</taxon>
        <taxon>Promicromonospora</taxon>
    </lineage>
</organism>
<gene>
    <name evidence="2" type="ORF">GCM10017772_37610</name>
</gene>
<reference evidence="2" key="1">
    <citation type="journal article" date="2014" name="Int. J. Syst. Evol. Microbiol.">
        <title>Complete genome sequence of Corynebacterium casei LMG S-19264T (=DSM 44701T), isolated from a smear-ripened cheese.</title>
        <authorList>
            <consortium name="US DOE Joint Genome Institute (JGI-PGF)"/>
            <person name="Walter F."/>
            <person name="Albersmeier A."/>
            <person name="Kalinowski J."/>
            <person name="Ruckert C."/>
        </authorList>
    </citation>
    <scope>NUCLEOTIDE SEQUENCE</scope>
    <source>
        <strain evidence="2">CGMCC 4.7398</strain>
    </source>
</reference>
<protein>
    <submittedName>
        <fullName evidence="2">Uncharacterized protein</fullName>
    </submittedName>
</protein>
<dbReference type="EMBL" id="BNAS01000006">
    <property type="protein sequence ID" value="GHH77206.1"/>
    <property type="molecule type" value="Genomic_DNA"/>
</dbReference>
<reference evidence="2" key="2">
    <citation type="submission" date="2020-09" db="EMBL/GenBank/DDBJ databases">
        <authorList>
            <person name="Sun Q."/>
            <person name="Zhou Y."/>
        </authorList>
    </citation>
    <scope>NUCLEOTIDE SEQUENCE</scope>
    <source>
        <strain evidence="2">CGMCC 4.7398</strain>
    </source>
</reference>
<dbReference type="Proteomes" id="UP000627369">
    <property type="component" value="Unassembled WGS sequence"/>
</dbReference>
<name>A0A919G474_9MICO</name>
<dbReference type="RefSeq" id="WP_189670830.1">
    <property type="nucleotide sequence ID" value="NZ_BNAS01000006.1"/>
</dbReference>
<evidence type="ECO:0000313" key="3">
    <source>
        <dbReference type="Proteomes" id="UP000627369"/>
    </source>
</evidence>
<sequence>MTDAAQRPAPARTPELFPLGHAPRPADGADLAARIRAALADELGGRAAGLDQASVTAVLDGADIASADIDLSGVVLRLDEATALSGPADGHVPGTAAGAAADAAKRWTPDVVRREPGTLRRVRVDAHPLVAVDLPVDITAELDGLRFDWVEGSDGRVGVQPVEPTGAHPVSGHVRIAAEKAGLVATARGLLAVVLQQQGVTLTGLDVDLVSQGPRAAILRVDAGVKKGVFLSARVQATASVSIDANMVLAVRDVQLASGNPLVAALLGTVKGRVEAATSRDIDLAKQLPDGVRLADVRLDVGKHLVVSARLADAGLDVGPHDAVSARPV</sequence>
<keyword evidence="3" id="KW-1185">Reference proteome</keyword>
<proteinExistence type="predicted"/>
<evidence type="ECO:0000256" key="1">
    <source>
        <dbReference type="SAM" id="MobiDB-lite"/>
    </source>
</evidence>